<dbReference type="GO" id="GO:0009307">
    <property type="term" value="P:DNA restriction-modification system"/>
    <property type="evidence" value="ECO:0007669"/>
    <property type="project" value="InterPro"/>
</dbReference>
<evidence type="ECO:0000256" key="3">
    <source>
        <dbReference type="ARBA" id="ARBA00022603"/>
    </source>
</evidence>
<dbReference type="Gene3D" id="1.10.1020.10">
    <property type="entry name" value="Adenine-specific Methyltransferase, Domain 2"/>
    <property type="match status" value="1"/>
</dbReference>
<evidence type="ECO:0000256" key="4">
    <source>
        <dbReference type="ARBA" id="ARBA00022679"/>
    </source>
</evidence>
<dbReference type="KEGG" id="mpd:MCP_1606"/>
<proteinExistence type="inferred from homology"/>
<dbReference type="PANTHER" id="PTHR30481">
    <property type="entry name" value="DNA ADENINE METHYLASE"/>
    <property type="match status" value="1"/>
</dbReference>
<dbReference type="GO" id="GO:0043565">
    <property type="term" value="F:sequence-specific DNA binding"/>
    <property type="evidence" value="ECO:0007669"/>
    <property type="project" value="TreeGrafter"/>
</dbReference>
<reference evidence="7 8" key="2">
    <citation type="journal article" date="2008" name="Int. J. Syst. Evol. Microbiol.">
        <title>Methanocella paludicola gen. nov., sp. nov., a methane-producing archaeon, the first isolate of the lineage 'Rice Cluster I', and proposal of the new archaeal order Methanocellales ord. nov.</title>
        <authorList>
            <person name="Sakai S."/>
            <person name="Imachi H."/>
            <person name="Hanada S."/>
            <person name="Ohashi A."/>
            <person name="Harada H."/>
            <person name="Kamagata Y."/>
        </authorList>
    </citation>
    <scope>NUCLEOTIDE SEQUENCE [LARGE SCALE GENOMIC DNA]</scope>
    <source>
        <strain evidence="8">DSM 17711 / JCM 13418 / NBRC 101707 / SANAE</strain>
    </source>
</reference>
<dbReference type="InterPro" id="IPR012263">
    <property type="entry name" value="M_m6A_EcoRV"/>
</dbReference>
<dbReference type="PATRIC" id="fig|304371.9.peg.1642"/>
<evidence type="ECO:0000256" key="2">
    <source>
        <dbReference type="ARBA" id="ARBA00011900"/>
    </source>
</evidence>
<evidence type="ECO:0000256" key="5">
    <source>
        <dbReference type="ARBA" id="ARBA00022691"/>
    </source>
</evidence>
<dbReference type="InParanoid" id="D1YZ06"/>
<dbReference type="NCBIfam" id="TIGR00571">
    <property type="entry name" value="dam"/>
    <property type="match status" value="1"/>
</dbReference>
<evidence type="ECO:0000256" key="6">
    <source>
        <dbReference type="ARBA" id="ARBA00047942"/>
    </source>
</evidence>
<protein>
    <recommendedName>
        <fullName evidence="2">site-specific DNA-methyltransferase (adenine-specific)</fullName>
        <ecNumber evidence="2">2.1.1.72</ecNumber>
    </recommendedName>
</protein>
<reference evidence="8" key="3">
    <citation type="journal article" date="2011" name="PLoS ONE">
        <title>Genome sequence of a mesophilic hydrogenotrophic methanogen Methanocella paludicola, the first cultivated representative of the order Methanocellales.</title>
        <authorList>
            <person name="Sakai S."/>
            <person name="Takaki Y."/>
            <person name="Shimamura S."/>
            <person name="Sekine M."/>
            <person name="Tajima T."/>
            <person name="Kosugi H."/>
            <person name="Ichikawa N."/>
            <person name="Tasumi E."/>
            <person name="Hiraki A.T."/>
            <person name="Shimizu A."/>
            <person name="Kato Y."/>
            <person name="Nishiko R."/>
            <person name="Mori K."/>
            <person name="Fujita N."/>
            <person name="Imachi H."/>
            <person name="Takai K."/>
        </authorList>
    </citation>
    <scope>NUCLEOTIDE SEQUENCE [LARGE SCALE GENOMIC DNA]</scope>
    <source>
        <strain evidence="8">DSM 17711 / JCM 13418 / NBRC 101707 / SANAE</strain>
    </source>
</reference>
<dbReference type="PANTHER" id="PTHR30481:SF3">
    <property type="entry name" value="DNA ADENINE METHYLASE"/>
    <property type="match status" value="1"/>
</dbReference>
<dbReference type="Proteomes" id="UP000001882">
    <property type="component" value="Chromosome"/>
</dbReference>
<dbReference type="PROSITE" id="PS00092">
    <property type="entry name" value="N6_MTASE"/>
    <property type="match status" value="1"/>
</dbReference>
<dbReference type="InterPro" id="IPR002052">
    <property type="entry name" value="DNA_methylase_N6_adenine_CS"/>
</dbReference>
<dbReference type="Pfam" id="PF02086">
    <property type="entry name" value="MethyltransfD12"/>
    <property type="match status" value="1"/>
</dbReference>
<dbReference type="Gene3D" id="3.40.50.150">
    <property type="entry name" value="Vaccinia Virus protein VP39"/>
    <property type="match status" value="1"/>
</dbReference>
<keyword evidence="8" id="KW-1185">Reference proteome</keyword>
<dbReference type="EC" id="2.1.1.72" evidence="2"/>
<dbReference type="GO" id="GO:0006298">
    <property type="term" value="P:mismatch repair"/>
    <property type="evidence" value="ECO:0007669"/>
    <property type="project" value="TreeGrafter"/>
</dbReference>
<evidence type="ECO:0000313" key="8">
    <source>
        <dbReference type="Proteomes" id="UP000001882"/>
    </source>
</evidence>
<dbReference type="PRINTS" id="PR00505">
    <property type="entry name" value="D12N6MTFRASE"/>
</dbReference>
<reference evidence="7 8" key="1">
    <citation type="journal article" date="2007" name="Appl. Environ. Microbiol.">
        <title>Isolation of key methanogens for global methane emission from rice paddy fields: a novel isolate affiliated with the clone cluster rice cluster I.</title>
        <authorList>
            <person name="Sakai S."/>
            <person name="Imachi H."/>
            <person name="Sekiguchi Y."/>
            <person name="Ohashi A."/>
            <person name="Harada H."/>
            <person name="Kamagata Y."/>
        </authorList>
    </citation>
    <scope>NUCLEOTIDE SEQUENCE [LARGE SCALE GENOMIC DNA]</scope>
    <source>
        <strain evidence="8">DSM 17711 / JCM 13418 / NBRC 101707 / SANAE</strain>
    </source>
</reference>
<dbReference type="AlphaFoldDB" id="D1YZ06"/>
<dbReference type="eggNOG" id="arCOG03416">
    <property type="taxonomic scope" value="Archaea"/>
</dbReference>
<dbReference type="GO" id="GO:0032259">
    <property type="term" value="P:methylation"/>
    <property type="evidence" value="ECO:0007669"/>
    <property type="project" value="UniProtKB-KW"/>
</dbReference>
<dbReference type="OrthoDB" id="372040at2157"/>
<keyword evidence="5" id="KW-0949">S-adenosyl-L-methionine</keyword>
<dbReference type="InterPro" id="IPR023095">
    <property type="entry name" value="Ade_MeTrfase_dom_2"/>
</dbReference>
<dbReference type="PIRSF" id="PIRSF000398">
    <property type="entry name" value="M_m6A_EcoRV"/>
    <property type="match status" value="1"/>
</dbReference>
<dbReference type="EMBL" id="AP011532">
    <property type="protein sequence ID" value="BAI61678.1"/>
    <property type="molecule type" value="Genomic_DNA"/>
</dbReference>
<dbReference type="REBASE" id="23125">
    <property type="entry name" value="M.MpaSORF1606P"/>
</dbReference>
<evidence type="ECO:0000313" key="7">
    <source>
        <dbReference type="EMBL" id="BAI61678.1"/>
    </source>
</evidence>
<accession>D1YZ06</accession>
<keyword evidence="3 7" id="KW-0489">Methyltransferase</keyword>
<keyword evidence="4" id="KW-0808">Transferase</keyword>
<evidence type="ECO:0000256" key="1">
    <source>
        <dbReference type="ARBA" id="ARBA00006594"/>
    </source>
</evidence>
<dbReference type="FunCoup" id="D1YZ06">
    <property type="interactions" value="5"/>
</dbReference>
<name>D1YZ06_METPS</name>
<dbReference type="InterPro" id="IPR012327">
    <property type="entry name" value="MeTrfase_D12"/>
</dbReference>
<comment type="catalytic activity">
    <reaction evidence="6">
        <text>a 2'-deoxyadenosine in DNA + S-adenosyl-L-methionine = an N(6)-methyl-2'-deoxyadenosine in DNA + S-adenosyl-L-homocysteine + H(+)</text>
        <dbReference type="Rhea" id="RHEA:15197"/>
        <dbReference type="Rhea" id="RHEA-COMP:12418"/>
        <dbReference type="Rhea" id="RHEA-COMP:12419"/>
        <dbReference type="ChEBI" id="CHEBI:15378"/>
        <dbReference type="ChEBI" id="CHEBI:57856"/>
        <dbReference type="ChEBI" id="CHEBI:59789"/>
        <dbReference type="ChEBI" id="CHEBI:90615"/>
        <dbReference type="ChEBI" id="CHEBI:90616"/>
        <dbReference type="EC" id="2.1.1.72"/>
    </reaction>
</comment>
<dbReference type="STRING" id="304371.MCP_1606"/>
<dbReference type="GO" id="GO:0009007">
    <property type="term" value="F:site-specific DNA-methyltransferase (adenine-specific) activity"/>
    <property type="evidence" value="ECO:0007669"/>
    <property type="project" value="UniProtKB-EC"/>
</dbReference>
<dbReference type="GO" id="GO:1904047">
    <property type="term" value="F:S-adenosyl-L-methionine binding"/>
    <property type="evidence" value="ECO:0007669"/>
    <property type="project" value="TreeGrafter"/>
</dbReference>
<sequence>MQLTLTNKEITNAKPFLKWAGGKTQLLEDLEKRLPQQIIADRIIENYVEPFVGGGAMFFYLKKNFNVKSAYLFDINPELVLGYTTIKKSNKELIRILHDMENEYLSKNVTDRSVYFYQVRNSYNEEDKQFDYKKYSDKWIERTAKLIFLNKTCFNGLFRQNSKGEFNVPFGKYKNPTICDENNITEVSRALKGVSIICGDFGKTSRYIQKGTLVYLDPPYRPLNNTSSFTDYSKDGFGDEEQKRLAMFYKKMDKKGAYLILSNSDPKNENPNDNFFDELYRGYNINRVRANRMINCQAEGRGYISELIITNY</sequence>
<organism evidence="7 8">
    <name type="scientific">Methanocella paludicola (strain DSM 17711 / JCM 13418 / NBRC 101707 / SANAE)</name>
    <dbReference type="NCBI Taxonomy" id="304371"/>
    <lineage>
        <taxon>Archaea</taxon>
        <taxon>Methanobacteriati</taxon>
        <taxon>Methanobacteriota</taxon>
        <taxon>Stenosarchaea group</taxon>
        <taxon>Methanomicrobia</taxon>
        <taxon>Methanocellales</taxon>
        <taxon>Methanocellaceae</taxon>
        <taxon>Methanocella</taxon>
    </lineage>
</organism>
<dbReference type="SUPFAM" id="SSF53335">
    <property type="entry name" value="S-adenosyl-L-methionine-dependent methyltransferases"/>
    <property type="match status" value="1"/>
</dbReference>
<dbReference type="RefSeq" id="WP_012900357.1">
    <property type="nucleotide sequence ID" value="NC_013665.1"/>
</dbReference>
<dbReference type="GeneID" id="8681527"/>
<dbReference type="InterPro" id="IPR029063">
    <property type="entry name" value="SAM-dependent_MTases_sf"/>
</dbReference>
<comment type="similarity">
    <text evidence="1">Belongs to the N(4)/N(6)-methyltransferase family.</text>
</comment>
<gene>
    <name evidence="7" type="ordered locus">MCP_1606</name>
</gene>